<feature type="transmembrane region" description="Helical" evidence="7">
    <location>
        <begin position="106"/>
        <end position="129"/>
    </location>
</feature>
<keyword evidence="10" id="KW-1185">Reference proteome</keyword>
<evidence type="ECO:0000256" key="3">
    <source>
        <dbReference type="ARBA" id="ARBA00022475"/>
    </source>
</evidence>
<feature type="transmembrane region" description="Helical" evidence="7">
    <location>
        <begin position="73"/>
        <end position="99"/>
    </location>
</feature>
<evidence type="ECO:0000313" key="9">
    <source>
        <dbReference type="EMBL" id="GAA2735447.1"/>
    </source>
</evidence>
<dbReference type="PANTHER" id="PTHR43386">
    <property type="entry name" value="OLIGOPEPTIDE TRANSPORT SYSTEM PERMEASE PROTEIN APPC"/>
    <property type="match status" value="1"/>
</dbReference>
<reference evidence="10" key="1">
    <citation type="journal article" date="2019" name="Int. J. Syst. Evol. Microbiol.">
        <title>The Global Catalogue of Microorganisms (GCM) 10K type strain sequencing project: providing services to taxonomists for standard genome sequencing and annotation.</title>
        <authorList>
            <consortium name="The Broad Institute Genomics Platform"/>
            <consortium name="The Broad Institute Genome Sequencing Center for Infectious Disease"/>
            <person name="Wu L."/>
            <person name="Ma J."/>
        </authorList>
    </citation>
    <scope>NUCLEOTIDE SEQUENCE [LARGE SCALE GENOMIC DNA]</scope>
    <source>
        <strain evidence="10">JCM 8201</strain>
    </source>
</reference>
<evidence type="ECO:0000259" key="8">
    <source>
        <dbReference type="PROSITE" id="PS50928"/>
    </source>
</evidence>
<sequence>MRASARVALAGLVVLVLAVAVGPLLVGADPLEQDLSARLAPPFWMEGALAGHPLGTDQLGRDLLARVLVGGRASLLVGFVASSAACVIGIGAGLLAGYAGGIVDRLVMGAGDLWIAFPFLVLAIAAISVVGSSPAVLIVLLTLAGWVMSARVTRAIVRQIKGEDYVAASVGFGGGRAHVLGRHLLPAVAGANLVIWTFMVGSLVLIEGGLSFLGLGVRPPTPSWGNILSDGRELMESAWWIPLWPGLALTVTVLLVNLLGEGLRRVFDVREDGRA</sequence>
<feature type="transmembrane region" description="Helical" evidence="7">
    <location>
        <begin position="135"/>
        <end position="153"/>
    </location>
</feature>
<gene>
    <name evidence="9" type="ORF">GCM10010439_60280</name>
</gene>
<dbReference type="InterPro" id="IPR050366">
    <property type="entry name" value="BP-dependent_transpt_permease"/>
</dbReference>
<accession>A0ABP6H1T6</accession>
<dbReference type="PROSITE" id="PS50928">
    <property type="entry name" value="ABC_TM1"/>
    <property type="match status" value="1"/>
</dbReference>
<keyword evidence="4 7" id="KW-0812">Transmembrane</keyword>
<dbReference type="EMBL" id="BAAATZ010000029">
    <property type="protein sequence ID" value="GAA2735447.1"/>
    <property type="molecule type" value="Genomic_DNA"/>
</dbReference>
<evidence type="ECO:0000256" key="5">
    <source>
        <dbReference type="ARBA" id="ARBA00022989"/>
    </source>
</evidence>
<evidence type="ECO:0000313" key="10">
    <source>
        <dbReference type="Proteomes" id="UP001501842"/>
    </source>
</evidence>
<name>A0ABP6H1T6_9ACTN</name>
<dbReference type="Gene3D" id="1.10.3720.10">
    <property type="entry name" value="MetI-like"/>
    <property type="match status" value="1"/>
</dbReference>
<dbReference type="Proteomes" id="UP001501842">
    <property type="component" value="Unassembled WGS sequence"/>
</dbReference>
<proteinExistence type="inferred from homology"/>
<evidence type="ECO:0000256" key="2">
    <source>
        <dbReference type="ARBA" id="ARBA00022448"/>
    </source>
</evidence>
<evidence type="ECO:0000256" key="4">
    <source>
        <dbReference type="ARBA" id="ARBA00022692"/>
    </source>
</evidence>
<dbReference type="InterPro" id="IPR000515">
    <property type="entry name" value="MetI-like"/>
</dbReference>
<protein>
    <submittedName>
        <fullName evidence="9">ABC transporter permease</fullName>
    </submittedName>
</protein>
<feature type="transmembrane region" description="Helical" evidence="7">
    <location>
        <begin position="193"/>
        <end position="217"/>
    </location>
</feature>
<keyword evidence="5 7" id="KW-1133">Transmembrane helix</keyword>
<evidence type="ECO:0000256" key="1">
    <source>
        <dbReference type="ARBA" id="ARBA00004651"/>
    </source>
</evidence>
<keyword evidence="2 7" id="KW-0813">Transport</keyword>
<comment type="caution">
    <text evidence="9">The sequence shown here is derived from an EMBL/GenBank/DDBJ whole genome shotgun (WGS) entry which is preliminary data.</text>
</comment>
<comment type="subcellular location">
    <subcellularLocation>
        <location evidence="1 7">Cell membrane</location>
        <topology evidence="1 7">Multi-pass membrane protein</topology>
    </subcellularLocation>
</comment>
<dbReference type="PANTHER" id="PTHR43386:SF1">
    <property type="entry name" value="D,D-DIPEPTIDE TRANSPORT SYSTEM PERMEASE PROTEIN DDPC-RELATED"/>
    <property type="match status" value="1"/>
</dbReference>
<evidence type="ECO:0000256" key="7">
    <source>
        <dbReference type="RuleBase" id="RU363032"/>
    </source>
</evidence>
<dbReference type="RefSeq" id="WP_344455412.1">
    <property type="nucleotide sequence ID" value="NZ_BAAATZ010000029.1"/>
</dbReference>
<comment type="similarity">
    <text evidence="7">Belongs to the binding-protein-dependent transport system permease family.</text>
</comment>
<feature type="domain" description="ABC transmembrane type-1" evidence="8">
    <location>
        <begin position="71"/>
        <end position="260"/>
    </location>
</feature>
<dbReference type="SUPFAM" id="SSF161098">
    <property type="entry name" value="MetI-like"/>
    <property type="match status" value="1"/>
</dbReference>
<organism evidence="9 10">
    <name type="scientific">Actinocorallia aurantiaca</name>
    <dbReference type="NCBI Taxonomy" id="46204"/>
    <lineage>
        <taxon>Bacteria</taxon>
        <taxon>Bacillati</taxon>
        <taxon>Actinomycetota</taxon>
        <taxon>Actinomycetes</taxon>
        <taxon>Streptosporangiales</taxon>
        <taxon>Thermomonosporaceae</taxon>
        <taxon>Actinocorallia</taxon>
    </lineage>
</organism>
<evidence type="ECO:0000256" key="6">
    <source>
        <dbReference type="ARBA" id="ARBA00023136"/>
    </source>
</evidence>
<dbReference type="InterPro" id="IPR035906">
    <property type="entry name" value="MetI-like_sf"/>
</dbReference>
<feature type="transmembrane region" description="Helical" evidence="7">
    <location>
        <begin position="237"/>
        <end position="260"/>
    </location>
</feature>
<keyword evidence="3" id="KW-1003">Cell membrane</keyword>
<dbReference type="Pfam" id="PF00528">
    <property type="entry name" value="BPD_transp_1"/>
    <property type="match status" value="1"/>
</dbReference>
<dbReference type="CDD" id="cd06261">
    <property type="entry name" value="TM_PBP2"/>
    <property type="match status" value="1"/>
</dbReference>
<keyword evidence="6 7" id="KW-0472">Membrane</keyword>